<feature type="domain" description="USP" evidence="10">
    <location>
        <begin position="116"/>
        <end position="405"/>
    </location>
</feature>
<dbReference type="PANTHER" id="PTHR24006:SF758">
    <property type="entry name" value="UBIQUITIN CARBOXYL-TERMINAL HYDROLASE 36"/>
    <property type="match status" value="1"/>
</dbReference>
<keyword evidence="6 8" id="KW-0378">Hydrolase</keyword>
<dbReference type="Gene3D" id="3.90.70.10">
    <property type="entry name" value="Cysteine proteinases"/>
    <property type="match status" value="1"/>
</dbReference>
<dbReference type="InterPro" id="IPR038765">
    <property type="entry name" value="Papain-like_cys_pep_sf"/>
</dbReference>
<dbReference type="InterPro" id="IPR028889">
    <property type="entry name" value="USP"/>
</dbReference>
<evidence type="ECO:0000256" key="5">
    <source>
        <dbReference type="ARBA" id="ARBA00022786"/>
    </source>
</evidence>
<dbReference type="SUPFAM" id="SSF54001">
    <property type="entry name" value="Cysteine proteinases"/>
    <property type="match status" value="1"/>
</dbReference>
<dbReference type="GO" id="GO:0006508">
    <property type="term" value="P:proteolysis"/>
    <property type="evidence" value="ECO:0007669"/>
    <property type="project" value="UniProtKB-KW"/>
</dbReference>
<feature type="compositionally biased region" description="Basic and acidic residues" evidence="9">
    <location>
        <begin position="1"/>
        <end position="10"/>
    </location>
</feature>
<evidence type="ECO:0000313" key="12">
    <source>
        <dbReference type="RefSeq" id="XP_034232302.1"/>
    </source>
</evidence>
<evidence type="ECO:0000256" key="4">
    <source>
        <dbReference type="ARBA" id="ARBA00022670"/>
    </source>
</evidence>
<dbReference type="Pfam" id="PF00443">
    <property type="entry name" value="UCH"/>
    <property type="match status" value="1"/>
</dbReference>
<dbReference type="InterPro" id="IPR001394">
    <property type="entry name" value="Peptidase_C19_UCH"/>
</dbReference>
<evidence type="ECO:0000256" key="6">
    <source>
        <dbReference type="ARBA" id="ARBA00022801"/>
    </source>
</evidence>
<dbReference type="RefSeq" id="XP_034232302.1">
    <property type="nucleotide sequence ID" value="XM_034376411.1"/>
</dbReference>
<dbReference type="PROSITE" id="PS00973">
    <property type="entry name" value="USP_2"/>
    <property type="match status" value="1"/>
</dbReference>
<dbReference type="GeneID" id="117640143"/>
<dbReference type="GO" id="GO:0042981">
    <property type="term" value="P:regulation of apoptotic process"/>
    <property type="evidence" value="ECO:0007669"/>
    <property type="project" value="TreeGrafter"/>
</dbReference>
<dbReference type="PANTHER" id="PTHR24006">
    <property type="entry name" value="UBIQUITIN CARBOXYL-TERMINAL HYDROLASE"/>
    <property type="match status" value="1"/>
</dbReference>
<dbReference type="Proteomes" id="UP000515158">
    <property type="component" value="Unplaced"/>
</dbReference>
<evidence type="ECO:0000256" key="1">
    <source>
        <dbReference type="ARBA" id="ARBA00000707"/>
    </source>
</evidence>
<gene>
    <name evidence="12 13" type="primary">LOC117640143</name>
</gene>
<accession>A0A6P8XYX7</accession>
<name>A0A6P8XYX7_THRPL</name>
<dbReference type="AlphaFoldDB" id="A0A6P8XYX7"/>
<dbReference type="KEGG" id="tpal:117640143"/>
<keyword evidence="4 8" id="KW-0645">Protease</keyword>
<reference evidence="12 13" key="1">
    <citation type="submission" date="2025-04" db="UniProtKB">
        <authorList>
            <consortium name="RefSeq"/>
        </authorList>
    </citation>
    <scope>IDENTIFICATION</scope>
    <source>
        <tissue evidence="12 13">Total insect</tissue>
    </source>
</reference>
<dbReference type="RefSeq" id="XP_034232303.1">
    <property type="nucleotide sequence ID" value="XM_034376412.1"/>
</dbReference>
<organism evidence="13">
    <name type="scientific">Thrips palmi</name>
    <name type="common">Melon thrips</name>
    <dbReference type="NCBI Taxonomy" id="161013"/>
    <lineage>
        <taxon>Eukaryota</taxon>
        <taxon>Metazoa</taxon>
        <taxon>Ecdysozoa</taxon>
        <taxon>Arthropoda</taxon>
        <taxon>Hexapoda</taxon>
        <taxon>Insecta</taxon>
        <taxon>Pterygota</taxon>
        <taxon>Neoptera</taxon>
        <taxon>Paraneoptera</taxon>
        <taxon>Thysanoptera</taxon>
        <taxon>Terebrantia</taxon>
        <taxon>Thripoidea</taxon>
        <taxon>Thripidae</taxon>
        <taxon>Thrips</taxon>
    </lineage>
</organism>
<comment type="similarity">
    <text evidence="3 8">Belongs to the peptidase C19 family.</text>
</comment>
<comment type="catalytic activity">
    <reaction evidence="1 8">
        <text>Thiol-dependent hydrolysis of ester, thioester, amide, peptide and isopeptide bonds formed by the C-terminal Gly of ubiquitin (a 76-residue protein attached to proteins as an intracellular targeting signal).</text>
        <dbReference type="EC" id="3.4.19.12"/>
    </reaction>
</comment>
<evidence type="ECO:0000313" key="13">
    <source>
        <dbReference type="RefSeq" id="XP_034232303.1"/>
    </source>
</evidence>
<dbReference type="GO" id="GO:0005829">
    <property type="term" value="C:cytosol"/>
    <property type="evidence" value="ECO:0007669"/>
    <property type="project" value="TreeGrafter"/>
</dbReference>
<proteinExistence type="inferred from homology"/>
<evidence type="ECO:0000259" key="10">
    <source>
        <dbReference type="PROSITE" id="PS50235"/>
    </source>
</evidence>
<dbReference type="InterPro" id="IPR050164">
    <property type="entry name" value="Peptidase_C19"/>
</dbReference>
<dbReference type="InterPro" id="IPR018200">
    <property type="entry name" value="USP_CS"/>
</dbReference>
<feature type="region of interest" description="Disordered" evidence="9">
    <location>
        <begin position="1"/>
        <end position="33"/>
    </location>
</feature>
<evidence type="ECO:0000256" key="9">
    <source>
        <dbReference type="SAM" id="MobiDB-lite"/>
    </source>
</evidence>
<comment type="subcellular location">
    <subcellularLocation>
        <location evidence="2">Nucleus</location>
        <location evidence="2">Nucleolus</location>
    </subcellularLocation>
</comment>
<sequence>MHMDFPDRPQRNYRKRAHPDDVEAENVPPSPKRIAPCPNVPFEVWQRRSLNARPPGGHYSKAQGSKYGMKLIEKSGLVLQQSLVPNHVRADLPHPQTVLYSPDKISMIWGTGGTGVGLKNGGNTCYLNSVLQVLFHIPAVVQMLEEELQPHCLCTLCLLCVIRSQLQNSGSTVEPHGLIDQIDNIFGRAVKGKQEDPHEFLRRLGEKIEIDFLQHRGLRSSDLDQASAETTAWHQIFGGYMKYTVTCSKCKSDSETVQHFQDLRVPVVQFKTLQGAVNSLFKAEILEDYMCSCNNKKKRTCKQTISIEKAPIVLTIQLKRFDNEGNKVLTEVSIPKQLELHSKFPYRLSGIVHHLGENINTGHYKAVVKCSTLGFFSFDDQNVERVTWKSASTVPSPYLIFYILDQK</sequence>
<evidence type="ECO:0000313" key="11">
    <source>
        <dbReference type="Proteomes" id="UP000515158"/>
    </source>
</evidence>
<protein>
    <recommendedName>
        <fullName evidence="8">Ubiquitin carboxyl-terminal hydrolase</fullName>
        <ecNumber evidence="8">3.4.19.12</ecNumber>
    </recommendedName>
</protein>
<evidence type="ECO:0000256" key="3">
    <source>
        <dbReference type="ARBA" id="ARBA00009085"/>
    </source>
</evidence>
<evidence type="ECO:0000256" key="8">
    <source>
        <dbReference type="RuleBase" id="RU366025"/>
    </source>
</evidence>
<keyword evidence="7 8" id="KW-0788">Thiol protease</keyword>
<keyword evidence="11" id="KW-1185">Reference proteome</keyword>
<dbReference type="OrthoDB" id="420187at2759"/>
<dbReference type="PROSITE" id="PS50235">
    <property type="entry name" value="USP_3"/>
    <property type="match status" value="1"/>
</dbReference>
<dbReference type="PROSITE" id="PS00972">
    <property type="entry name" value="USP_1"/>
    <property type="match status" value="1"/>
</dbReference>
<evidence type="ECO:0000256" key="2">
    <source>
        <dbReference type="ARBA" id="ARBA00004604"/>
    </source>
</evidence>
<dbReference type="GO" id="GO:0004843">
    <property type="term" value="F:cysteine-type deubiquitinase activity"/>
    <property type="evidence" value="ECO:0007669"/>
    <property type="project" value="UniProtKB-UniRule"/>
</dbReference>
<dbReference type="EC" id="3.4.19.12" evidence="8"/>
<dbReference type="GO" id="GO:0016579">
    <property type="term" value="P:protein deubiquitination"/>
    <property type="evidence" value="ECO:0007669"/>
    <property type="project" value="InterPro"/>
</dbReference>
<evidence type="ECO:0000256" key="7">
    <source>
        <dbReference type="ARBA" id="ARBA00022807"/>
    </source>
</evidence>
<keyword evidence="5 8" id="KW-0833">Ubl conjugation pathway</keyword>
<dbReference type="GO" id="GO:0005730">
    <property type="term" value="C:nucleolus"/>
    <property type="evidence" value="ECO:0007669"/>
    <property type="project" value="UniProtKB-SubCell"/>
</dbReference>